<feature type="transmembrane region" description="Helical" evidence="1">
    <location>
        <begin position="6"/>
        <end position="22"/>
    </location>
</feature>
<feature type="transmembrane region" description="Helical" evidence="1">
    <location>
        <begin position="68"/>
        <end position="89"/>
    </location>
</feature>
<organism evidence="2 3">
    <name type="scientific">Candidatus Kerfeldbacteria bacterium RIFCSPLOWO2_01_FULL_48_11</name>
    <dbReference type="NCBI Taxonomy" id="1798543"/>
    <lineage>
        <taxon>Bacteria</taxon>
        <taxon>Candidatus Kerfeldiibacteriota</taxon>
    </lineage>
</organism>
<accession>A0A1G2B0S0</accession>
<sequence>MRTVIFVAIFAAIVAITQISFVSQSSFLSTYTHLALLTSTLVTIFLNPKVSVPFVVLVGIFLDGVTTLPMGTMTIALSASTIIICFILKPLLRNKYILVLVTTVVGPSILTLVAWLFDKLFAWFGGAGTHLIMGQQLLHQLLSITSGNLVLSIIVLLVGKVSSEYISKRFIKVQSQ</sequence>
<dbReference type="EMBL" id="MHKE01000017">
    <property type="protein sequence ID" value="OGY82783.1"/>
    <property type="molecule type" value="Genomic_DNA"/>
</dbReference>
<keyword evidence="1" id="KW-0812">Transmembrane</keyword>
<feature type="transmembrane region" description="Helical" evidence="1">
    <location>
        <begin position="96"/>
        <end position="117"/>
    </location>
</feature>
<protein>
    <submittedName>
        <fullName evidence="2">Uncharacterized protein</fullName>
    </submittedName>
</protein>
<dbReference type="AlphaFoldDB" id="A0A1G2B0S0"/>
<feature type="transmembrane region" description="Helical" evidence="1">
    <location>
        <begin position="34"/>
        <end position="62"/>
    </location>
</feature>
<evidence type="ECO:0000313" key="3">
    <source>
        <dbReference type="Proteomes" id="UP000179164"/>
    </source>
</evidence>
<name>A0A1G2B0S0_9BACT</name>
<feature type="transmembrane region" description="Helical" evidence="1">
    <location>
        <begin position="137"/>
        <end position="159"/>
    </location>
</feature>
<evidence type="ECO:0000313" key="2">
    <source>
        <dbReference type="EMBL" id="OGY82783.1"/>
    </source>
</evidence>
<keyword evidence="1" id="KW-1133">Transmembrane helix</keyword>
<proteinExistence type="predicted"/>
<evidence type="ECO:0000256" key="1">
    <source>
        <dbReference type="SAM" id="Phobius"/>
    </source>
</evidence>
<gene>
    <name evidence="2" type="ORF">A2898_04275</name>
</gene>
<dbReference type="STRING" id="1798543.A2898_04275"/>
<dbReference type="Proteomes" id="UP000179164">
    <property type="component" value="Unassembled WGS sequence"/>
</dbReference>
<keyword evidence="1" id="KW-0472">Membrane</keyword>
<reference evidence="2 3" key="1">
    <citation type="journal article" date="2016" name="Nat. Commun.">
        <title>Thousands of microbial genomes shed light on interconnected biogeochemical processes in an aquifer system.</title>
        <authorList>
            <person name="Anantharaman K."/>
            <person name="Brown C.T."/>
            <person name="Hug L.A."/>
            <person name="Sharon I."/>
            <person name="Castelle C.J."/>
            <person name="Probst A.J."/>
            <person name="Thomas B.C."/>
            <person name="Singh A."/>
            <person name="Wilkins M.J."/>
            <person name="Karaoz U."/>
            <person name="Brodie E.L."/>
            <person name="Williams K.H."/>
            <person name="Hubbard S.S."/>
            <person name="Banfield J.F."/>
        </authorList>
    </citation>
    <scope>NUCLEOTIDE SEQUENCE [LARGE SCALE GENOMIC DNA]</scope>
</reference>
<comment type="caution">
    <text evidence="2">The sequence shown here is derived from an EMBL/GenBank/DDBJ whole genome shotgun (WGS) entry which is preliminary data.</text>
</comment>